<reference evidence="1 2" key="1">
    <citation type="submission" date="2020-01" db="EMBL/GenBank/DDBJ databases">
        <authorList>
            <person name="Rodrigo-Torres L."/>
            <person name="Arahal R. D."/>
            <person name="Lucena T."/>
        </authorList>
    </citation>
    <scope>NUCLEOTIDE SEQUENCE [LARGE SCALE GENOMIC DNA]</scope>
    <source>
        <strain evidence="1 2">CECT 9293</strain>
    </source>
</reference>
<evidence type="ECO:0000313" key="1">
    <source>
        <dbReference type="EMBL" id="CAA7196698.1"/>
    </source>
</evidence>
<protein>
    <submittedName>
        <fullName evidence="1">Uncharacterized protein</fullName>
    </submittedName>
</protein>
<keyword evidence="2" id="KW-1185">Reference proteome</keyword>
<accession>A0A6N4X6M3</accession>
<organism evidence="1 2">
    <name type="scientific">Chryseobacterium potabilaquae</name>
    <dbReference type="NCBI Taxonomy" id="2675057"/>
    <lineage>
        <taxon>Bacteria</taxon>
        <taxon>Pseudomonadati</taxon>
        <taxon>Bacteroidota</taxon>
        <taxon>Flavobacteriia</taxon>
        <taxon>Flavobacteriales</taxon>
        <taxon>Weeksellaceae</taxon>
        <taxon>Chryseobacterium group</taxon>
        <taxon>Chryseobacterium</taxon>
    </lineage>
</organism>
<evidence type="ECO:0000313" key="2">
    <source>
        <dbReference type="Proteomes" id="UP000445144"/>
    </source>
</evidence>
<sequence>MQKTATDEKLKTAIEKHITETRIHNTGYTVLYVKLSKFLRRCIIKILINRKENGIRKLIPFNSDAKILNKITL</sequence>
<gene>
    <name evidence="1" type="ORF">CHRY9293_02774</name>
</gene>
<dbReference type="EMBL" id="CACVBR010000029">
    <property type="protein sequence ID" value="CAA7196698.1"/>
    <property type="molecule type" value="Genomic_DNA"/>
</dbReference>
<dbReference type="RefSeq" id="WP_228455540.1">
    <property type="nucleotide sequence ID" value="NZ_CACVBR010000029.1"/>
</dbReference>
<dbReference type="Proteomes" id="UP000445144">
    <property type="component" value="Unassembled WGS sequence"/>
</dbReference>
<proteinExistence type="predicted"/>
<name>A0A6N4X6M3_9FLAO</name>
<dbReference type="AlphaFoldDB" id="A0A6N4X6M3"/>